<dbReference type="FunFam" id="3.20.20.70:FF:000029">
    <property type="entry name" value="L-lactate dehydrogenase"/>
    <property type="match status" value="1"/>
</dbReference>
<evidence type="ECO:0000256" key="1">
    <source>
        <dbReference type="ARBA" id="ARBA00001917"/>
    </source>
</evidence>
<evidence type="ECO:0000313" key="10">
    <source>
        <dbReference type="Proteomes" id="UP000219374"/>
    </source>
</evidence>
<feature type="binding site" evidence="7">
    <location>
        <position position="163"/>
    </location>
    <ligand>
        <name>glyoxylate</name>
        <dbReference type="ChEBI" id="CHEBI:36655"/>
    </ligand>
</feature>
<feature type="binding site" evidence="7">
    <location>
        <position position="275"/>
    </location>
    <ligand>
        <name>FMN</name>
        <dbReference type="ChEBI" id="CHEBI:58210"/>
    </ligand>
</feature>
<evidence type="ECO:0000256" key="6">
    <source>
        <dbReference type="PIRSR" id="PIRSR000138-1"/>
    </source>
</evidence>
<organism evidence="9 10">
    <name type="scientific">Pseudoxanthomonas wuyuanensis</name>
    <dbReference type="NCBI Taxonomy" id="1073196"/>
    <lineage>
        <taxon>Bacteria</taxon>
        <taxon>Pseudomonadati</taxon>
        <taxon>Pseudomonadota</taxon>
        <taxon>Gammaproteobacteria</taxon>
        <taxon>Lysobacterales</taxon>
        <taxon>Lysobacteraceae</taxon>
        <taxon>Pseudoxanthomonas</taxon>
    </lineage>
</organism>
<evidence type="ECO:0000256" key="7">
    <source>
        <dbReference type="PIRSR" id="PIRSR000138-2"/>
    </source>
</evidence>
<dbReference type="SUPFAM" id="SSF51395">
    <property type="entry name" value="FMN-linked oxidoreductases"/>
    <property type="match status" value="1"/>
</dbReference>
<comment type="similarity">
    <text evidence="5">Belongs to the FMN-dependent alpha-hydroxy acid dehydrogenase family.</text>
</comment>
<feature type="binding site" evidence="7">
    <location>
        <position position="277"/>
    </location>
    <ligand>
        <name>glyoxylate</name>
        <dbReference type="ChEBI" id="CHEBI:36655"/>
    </ligand>
</feature>
<dbReference type="GO" id="GO:0005886">
    <property type="term" value="C:plasma membrane"/>
    <property type="evidence" value="ECO:0007669"/>
    <property type="project" value="TreeGrafter"/>
</dbReference>
<dbReference type="PIRSF" id="PIRSF000138">
    <property type="entry name" value="Al-hdrx_acd_dh"/>
    <property type="match status" value="1"/>
</dbReference>
<dbReference type="PANTHER" id="PTHR10578:SF85">
    <property type="entry name" value="L-LACTATE DEHYDROGENASE"/>
    <property type="match status" value="1"/>
</dbReference>
<keyword evidence="4" id="KW-0560">Oxidoreductase</keyword>
<evidence type="ECO:0000313" key="9">
    <source>
        <dbReference type="EMBL" id="SOD53998.1"/>
    </source>
</evidence>
<dbReference type="Gene3D" id="3.20.20.70">
    <property type="entry name" value="Aldolase class I"/>
    <property type="match status" value="1"/>
</dbReference>
<dbReference type="InterPro" id="IPR012133">
    <property type="entry name" value="Alpha-hydoxy_acid_DH_FMN"/>
</dbReference>
<dbReference type="InterPro" id="IPR000262">
    <property type="entry name" value="FMN-dep_DH"/>
</dbReference>
<feature type="binding site" evidence="7">
    <location>
        <position position="126"/>
    </location>
    <ligand>
        <name>FMN</name>
        <dbReference type="ChEBI" id="CHEBI:58210"/>
    </ligand>
</feature>
<dbReference type="OrthoDB" id="9770452at2"/>
<sequence length="379" mass="40255">MAKPVSDLRDAARRRLPRLLFDYIDGGSYDEITLRRNIDDLRAIALRQRVMTDISVLSMATTLFGQPMSMPLALAPVGFAGMYARRGEVQAARAAHAAGVPFCLSTLSICGLEEVVESSGGPVWFQLYMVRDRGFCKQLIERAKAAGSPVLLLTVDLPIAGARYRDLRSGMSGPGGAKGACMRAWQGMTHPRWLWDVRLRGGPHRFGNIPPQVIGEGGLGAFAGWIKNNFDPTVTWKDLDWVRSHWDGPIVVKGLLDPADARAALAAGADGIVVSNHGGRQLDGVPSGIAALPAMLDEVGGRVPVLMDGGIRSGLDILRVLATGAQGCLVGKAWAYALGAAGGQGVSEMLATFKAELEVAMSLTGCTDLGKAGRELLVL</sequence>
<feature type="binding site" evidence="7">
    <location>
        <position position="280"/>
    </location>
    <ligand>
        <name>glyoxylate</name>
        <dbReference type="ChEBI" id="CHEBI:36655"/>
    </ligand>
</feature>
<dbReference type="InterPro" id="IPR013785">
    <property type="entry name" value="Aldolase_TIM"/>
</dbReference>
<keyword evidence="10" id="KW-1185">Reference proteome</keyword>
<dbReference type="RefSeq" id="WP_097121370.1">
    <property type="nucleotide sequence ID" value="NZ_OCND01000003.1"/>
</dbReference>
<dbReference type="InterPro" id="IPR037396">
    <property type="entry name" value="FMN_HAD"/>
</dbReference>
<feature type="domain" description="FMN hydroxy acid dehydrogenase" evidence="8">
    <location>
        <begin position="1"/>
        <end position="379"/>
    </location>
</feature>
<feature type="binding site" evidence="7">
    <location>
        <position position="105"/>
    </location>
    <ligand>
        <name>FMN</name>
        <dbReference type="ChEBI" id="CHEBI:58210"/>
    </ligand>
</feature>
<dbReference type="GO" id="GO:0009060">
    <property type="term" value="P:aerobic respiration"/>
    <property type="evidence" value="ECO:0007669"/>
    <property type="project" value="TreeGrafter"/>
</dbReference>
<dbReference type="GO" id="GO:0010181">
    <property type="term" value="F:FMN binding"/>
    <property type="evidence" value="ECO:0007669"/>
    <property type="project" value="InterPro"/>
</dbReference>
<feature type="binding site" evidence="7">
    <location>
        <begin position="76"/>
        <end position="78"/>
    </location>
    <ligand>
        <name>FMN</name>
        <dbReference type="ChEBI" id="CHEBI:58210"/>
    </ligand>
</feature>
<proteinExistence type="inferred from homology"/>
<dbReference type="GO" id="GO:0004459">
    <property type="term" value="F:L-lactate dehydrogenase (NAD+) activity"/>
    <property type="evidence" value="ECO:0007669"/>
    <property type="project" value="TreeGrafter"/>
</dbReference>
<dbReference type="EMBL" id="OCND01000003">
    <property type="protein sequence ID" value="SOD53998.1"/>
    <property type="molecule type" value="Genomic_DNA"/>
</dbReference>
<dbReference type="NCBIfam" id="NF008398">
    <property type="entry name" value="PRK11197.1"/>
    <property type="match status" value="1"/>
</dbReference>
<feature type="binding site" evidence="7">
    <location>
        <position position="253"/>
    </location>
    <ligand>
        <name>FMN</name>
        <dbReference type="ChEBI" id="CHEBI:58210"/>
    </ligand>
</feature>
<evidence type="ECO:0000256" key="4">
    <source>
        <dbReference type="ARBA" id="ARBA00023002"/>
    </source>
</evidence>
<keyword evidence="2 7" id="KW-0285">Flavoprotein</keyword>
<gene>
    <name evidence="9" type="ORF">SAMN06296416_10336</name>
</gene>
<dbReference type="PANTHER" id="PTHR10578">
    <property type="entry name" value="S -2-HYDROXY-ACID OXIDASE-RELATED"/>
    <property type="match status" value="1"/>
</dbReference>
<feature type="binding site" evidence="7">
    <location>
        <position position="154"/>
    </location>
    <ligand>
        <name>FMN</name>
        <dbReference type="ChEBI" id="CHEBI:58210"/>
    </ligand>
</feature>
<dbReference type="PROSITE" id="PS00557">
    <property type="entry name" value="FMN_HYDROXY_ACID_DH_1"/>
    <property type="match status" value="1"/>
</dbReference>
<dbReference type="Pfam" id="PF01070">
    <property type="entry name" value="FMN_dh"/>
    <property type="match status" value="1"/>
</dbReference>
<comment type="cofactor">
    <cofactor evidence="1">
        <name>FMN</name>
        <dbReference type="ChEBI" id="CHEBI:58210"/>
    </cofactor>
</comment>
<evidence type="ECO:0000256" key="5">
    <source>
        <dbReference type="ARBA" id="ARBA00024042"/>
    </source>
</evidence>
<dbReference type="Proteomes" id="UP000219374">
    <property type="component" value="Unassembled WGS sequence"/>
</dbReference>
<feature type="binding site" evidence="7">
    <location>
        <position position="23"/>
    </location>
    <ligand>
        <name>glyoxylate</name>
        <dbReference type="ChEBI" id="CHEBI:36655"/>
    </ligand>
</feature>
<feature type="binding site" evidence="7">
    <location>
        <position position="128"/>
    </location>
    <ligand>
        <name>glyoxylate</name>
        <dbReference type="ChEBI" id="CHEBI:36655"/>
    </ligand>
</feature>
<dbReference type="InterPro" id="IPR008259">
    <property type="entry name" value="FMN_hydac_DH_AS"/>
</dbReference>
<dbReference type="CDD" id="cd02809">
    <property type="entry name" value="alpha_hydroxyacid_oxid_FMN"/>
    <property type="match status" value="1"/>
</dbReference>
<feature type="binding site" evidence="7">
    <location>
        <begin position="308"/>
        <end position="312"/>
    </location>
    <ligand>
        <name>FMN</name>
        <dbReference type="ChEBI" id="CHEBI:58210"/>
    </ligand>
</feature>
<name>A0A286D5S4_9GAMM</name>
<reference evidence="9 10" key="1">
    <citation type="submission" date="2017-09" db="EMBL/GenBank/DDBJ databases">
        <authorList>
            <person name="Ehlers B."/>
            <person name="Leendertz F.H."/>
        </authorList>
    </citation>
    <scope>NUCLEOTIDE SEQUENCE [LARGE SCALE GENOMIC DNA]</scope>
    <source>
        <strain evidence="9 10">CGMCC 1.10978</strain>
    </source>
</reference>
<dbReference type="AlphaFoldDB" id="A0A286D5S4"/>
<protein>
    <submittedName>
        <fullName evidence="9">L-lactate dehydrogenase (Cytochrome)</fullName>
    </submittedName>
</protein>
<evidence type="ECO:0000256" key="2">
    <source>
        <dbReference type="ARBA" id="ARBA00022630"/>
    </source>
</evidence>
<dbReference type="PROSITE" id="PS51349">
    <property type="entry name" value="FMN_HYDROXY_ACID_DH_2"/>
    <property type="match status" value="1"/>
</dbReference>
<evidence type="ECO:0000259" key="8">
    <source>
        <dbReference type="PROSITE" id="PS51349"/>
    </source>
</evidence>
<feature type="active site" description="Proton acceptor" evidence="6">
    <location>
        <position position="277"/>
    </location>
</feature>
<evidence type="ECO:0000256" key="3">
    <source>
        <dbReference type="ARBA" id="ARBA00022643"/>
    </source>
</evidence>
<accession>A0A286D5S4</accession>
<keyword evidence="3 7" id="KW-0288">FMN</keyword>